<dbReference type="Pfam" id="PF02894">
    <property type="entry name" value="GFO_IDH_MocA_C"/>
    <property type="match status" value="1"/>
</dbReference>
<dbReference type="GO" id="GO:0050112">
    <property type="term" value="F:inositol 2-dehydrogenase (NAD+) activity"/>
    <property type="evidence" value="ECO:0007669"/>
    <property type="project" value="UniProtKB-EC"/>
</dbReference>
<accession>Q7UUE7</accession>
<name>Q7UUE7_RHOBA</name>
<dbReference type="PANTHER" id="PTHR43377:SF1">
    <property type="entry name" value="BILIVERDIN REDUCTASE A"/>
    <property type="match status" value="1"/>
</dbReference>
<dbReference type="InterPro" id="IPR004104">
    <property type="entry name" value="Gfo/Idh/MocA-like_OxRdtase_C"/>
</dbReference>
<dbReference type="SUPFAM" id="SSF55347">
    <property type="entry name" value="Glyceraldehyde-3-phosphate dehydrogenase-like, C-terminal domain"/>
    <property type="match status" value="1"/>
</dbReference>
<evidence type="ECO:0000259" key="1">
    <source>
        <dbReference type="Pfam" id="PF01408"/>
    </source>
</evidence>
<dbReference type="GO" id="GO:0000166">
    <property type="term" value="F:nucleotide binding"/>
    <property type="evidence" value="ECO:0007669"/>
    <property type="project" value="InterPro"/>
</dbReference>
<organism evidence="3 4">
    <name type="scientific">Rhodopirellula baltica (strain DSM 10527 / NCIMB 13988 / SH1)</name>
    <dbReference type="NCBI Taxonomy" id="243090"/>
    <lineage>
        <taxon>Bacteria</taxon>
        <taxon>Pseudomonadati</taxon>
        <taxon>Planctomycetota</taxon>
        <taxon>Planctomycetia</taxon>
        <taxon>Pirellulales</taxon>
        <taxon>Pirellulaceae</taxon>
        <taxon>Rhodopirellula</taxon>
    </lineage>
</organism>
<dbReference type="SUPFAM" id="SSF51735">
    <property type="entry name" value="NAD(P)-binding Rossmann-fold domains"/>
    <property type="match status" value="1"/>
</dbReference>
<dbReference type="PATRIC" id="fig|243090.15.peg.1539"/>
<sequence>MFVLVRTGRIGLMSESATNQDRVRILCVGAGNMGRSHALAYQAIDGFEIVGICTRSKESGAKLNEELGSDYATYQDFDEALRATQPDAVCVSTWPDTHARFVTTALEAGCHVFVEKPLADSVEAAEEIAATALATNRKVVVGYILRHHPSWNRFIEIAHTLGKPLVMRMNLNQSSSGATWETHKRLMSTVSPIVDCGVHYVDVMCQMTGSRPVRVSGIGARLTDELPEGMVNYGQLQVTFEDGSVGWYEAGWGPMMSETAFFVKDVVGPNGSVSIVAESASSSGQSDNVDAHTKTESIRLHHGKLNTEGNFARDDEWIHLEDEPDHDGLCHREQQFFLDAIQQNNDLTAHLQDAVNSMKIVAAADESFRTGKTIELHTNETVGS</sequence>
<reference evidence="3 4" key="1">
    <citation type="journal article" date="2003" name="Proc. Natl. Acad. Sci. U.S.A.">
        <title>Complete genome sequence of the marine planctomycete Pirellula sp. strain 1.</title>
        <authorList>
            <person name="Gloeckner F.O."/>
            <person name="Kube M."/>
            <person name="Bauer M."/>
            <person name="Teeling H."/>
            <person name="Lombardot T."/>
            <person name="Ludwig W."/>
            <person name="Gade D."/>
            <person name="Beck A."/>
            <person name="Borzym K."/>
            <person name="Heitmann K."/>
            <person name="Rabus R."/>
            <person name="Schlesner H."/>
            <person name="Amann R."/>
            <person name="Reinhardt R."/>
        </authorList>
    </citation>
    <scope>NUCLEOTIDE SEQUENCE [LARGE SCALE GENOMIC DNA]</scope>
    <source>
        <strain evidence="4">DSM 10527 / NCIMB 13988 / SH1</strain>
    </source>
</reference>
<dbReference type="InParanoid" id="Q7UUE7"/>
<keyword evidence="4" id="KW-1185">Reference proteome</keyword>
<dbReference type="InterPro" id="IPR000683">
    <property type="entry name" value="Gfo/Idh/MocA-like_OxRdtase_N"/>
</dbReference>
<dbReference type="InterPro" id="IPR036291">
    <property type="entry name" value="NAD(P)-bd_dom_sf"/>
</dbReference>
<dbReference type="Pfam" id="PF01408">
    <property type="entry name" value="GFO_IDH_MocA"/>
    <property type="match status" value="1"/>
</dbReference>
<proteinExistence type="predicted"/>
<dbReference type="STRING" id="243090.RB3338"/>
<dbReference type="eggNOG" id="COG0673">
    <property type="taxonomic scope" value="Bacteria"/>
</dbReference>
<keyword evidence="3" id="KW-0560">Oxidoreductase</keyword>
<dbReference type="HOGENOM" id="CLU_778099_0_0_0"/>
<dbReference type="Gene3D" id="3.40.50.720">
    <property type="entry name" value="NAD(P)-binding Rossmann-like Domain"/>
    <property type="match status" value="1"/>
</dbReference>
<feature type="domain" description="Gfo/Idh/MocA-like oxidoreductase C-terminal" evidence="2">
    <location>
        <begin position="159"/>
        <end position="376"/>
    </location>
</feature>
<dbReference type="PANTHER" id="PTHR43377">
    <property type="entry name" value="BILIVERDIN REDUCTASE A"/>
    <property type="match status" value="1"/>
</dbReference>
<feature type="domain" description="Gfo/Idh/MocA-like oxidoreductase N-terminal" evidence="1">
    <location>
        <begin position="24"/>
        <end position="143"/>
    </location>
</feature>
<dbReference type="EMBL" id="BX294138">
    <property type="protein sequence ID" value="CAD73133.1"/>
    <property type="molecule type" value="Genomic_DNA"/>
</dbReference>
<dbReference type="OrthoDB" id="179913at2"/>
<dbReference type="Gene3D" id="3.30.360.10">
    <property type="entry name" value="Dihydrodipicolinate Reductase, domain 2"/>
    <property type="match status" value="1"/>
</dbReference>
<dbReference type="KEGG" id="rba:RB3338"/>
<dbReference type="InterPro" id="IPR051450">
    <property type="entry name" value="Gfo/Idh/MocA_Oxidoreductases"/>
</dbReference>
<protein>
    <submittedName>
        <fullName evidence="3">Probable Myo-inositol 2-dehydrogenase</fullName>
        <ecNumber evidence="3">1.1.1.18</ecNumber>
    </submittedName>
</protein>
<evidence type="ECO:0000259" key="2">
    <source>
        <dbReference type="Pfam" id="PF02894"/>
    </source>
</evidence>
<evidence type="ECO:0000313" key="3">
    <source>
        <dbReference type="EMBL" id="CAD73133.1"/>
    </source>
</evidence>
<evidence type="ECO:0000313" key="4">
    <source>
        <dbReference type="Proteomes" id="UP000001025"/>
    </source>
</evidence>
<dbReference type="Proteomes" id="UP000001025">
    <property type="component" value="Chromosome"/>
</dbReference>
<dbReference type="EnsemblBacteria" id="CAD73133">
    <property type="protein sequence ID" value="CAD73133"/>
    <property type="gene ID" value="RB3338"/>
</dbReference>
<dbReference type="AlphaFoldDB" id="Q7UUE7"/>
<dbReference type="EC" id="1.1.1.18" evidence="3"/>
<gene>
    <name evidence="3" type="primary">idh</name>
    <name evidence="3" type="ordered locus">RB3338</name>
</gene>